<feature type="region of interest" description="Disordered" evidence="1">
    <location>
        <begin position="26"/>
        <end position="46"/>
    </location>
</feature>
<evidence type="ECO:0000256" key="1">
    <source>
        <dbReference type="SAM" id="MobiDB-lite"/>
    </source>
</evidence>
<dbReference type="EMBL" id="CAJNJA010072387">
    <property type="protein sequence ID" value="CAE7906671.1"/>
    <property type="molecule type" value="Genomic_DNA"/>
</dbReference>
<reference evidence="2" key="1">
    <citation type="submission" date="2021-02" db="EMBL/GenBank/DDBJ databases">
        <authorList>
            <person name="Dougan E. K."/>
            <person name="Rhodes N."/>
            <person name="Thang M."/>
            <person name="Chan C."/>
        </authorList>
    </citation>
    <scope>NUCLEOTIDE SEQUENCE</scope>
</reference>
<name>A0A813BIZ5_9DINO</name>
<organism evidence="2 3">
    <name type="scientific">Symbiodinium necroappetens</name>
    <dbReference type="NCBI Taxonomy" id="1628268"/>
    <lineage>
        <taxon>Eukaryota</taxon>
        <taxon>Sar</taxon>
        <taxon>Alveolata</taxon>
        <taxon>Dinophyceae</taxon>
        <taxon>Suessiales</taxon>
        <taxon>Symbiodiniaceae</taxon>
        <taxon>Symbiodinium</taxon>
    </lineage>
</organism>
<dbReference type="Proteomes" id="UP000601435">
    <property type="component" value="Unassembled WGS sequence"/>
</dbReference>
<keyword evidence="3" id="KW-1185">Reference proteome</keyword>
<dbReference type="OrthoDB" id="10403123at2759"/>
<evidence type="ECO:0000313" key="3">
    <source>
        <dbReference type="Proteomes" id="UP000601435"/>
    </source>
</evidence>
<evidence type="ECO:0000313" key="2">
    <source>
        <dbReference type="EMBL" id="CAE7906671.1"/>
    </source>
</evidence>
<feature type="non-terminal residue" evidence="2">
    <location>
        <position position="1"/>
    </location>
</feature>
<proteinExistence type="predicted"/>
<comment type="caution">
    <text evidence="2">The sequence shown here is derived from an EMBL/GenBank/DDBJ whole genome shotgun (WGS) entry which is preliminary data.</text>
</comment>
<dbReference type="AlphaFoldDB" id="A0A813BIZ5"/>
<gene>
    <name evidence="2" type="primary">UGP1</name>
    <name evidence="2" type="ORF">SNEC2469_LOCUS30725</name>
</gene>
<sequence length="394" mass="43491">MAADHGTSFFMSFKKQREQIHAELIKDGIESPPPIPVNDGDPSEANEDLFDKLAGAEGLKGQTENHEACLCLPGTLHNPESQKAMSAEAEESEKGLLTFLGTKWHRENSRVNSHMNPLFETYEKEKMKLDKLLDDLHAKASVAESAATTLKESFHKVQVAHEEGNCQRATAAAEANFQEVPLCKSDLDQAGQTAPPPQRLPISVMLSGALQLVQRALVAPQFSPLPRAESDMKGKALLGATLPQYPLPAVPEAVFQAAKPLGASRATCGRPGEPPNKVCLLVSSDLEGFLPYRLLISEEKGLDFASLTPCPDFALDPPDIVQVQRLPWEAWRDDRPFSELRRRIESRRDLQSTGEWSLQDRLWPPYFHLIHLLARDETSTEGSPPKLVDSSVLI</sequence>
<accession>A0A813BIZ5</accession>
<protein>
    <submittedName>
        <fullName evidence="2">UGP1 protein</fullName>
    </submittedName>
</protein>